<gene>
    <name evidence="2" type="ORF">D8674_017800</name>
</gene>
<name>A0A5N5HKS4_9ROSA</name>
<accession>A0A5N5HKS4</accession>
<reference evidence="2 3" key="3">
    <citation type="submission" date="2019-11" db="EMBL/GenBank/DDBJ databases">
        <title>A de novo genome assembly of a pear dwarfing rootstock.</title>
        <authorList>
            <person name="Wang F."/>
            <person name="Wang J."/>
            <person name="Li S."/>
            <person name="Zhang Y."/>
            <person name="Fang M."/>
            <person name="Ma L."/>
            <person name="Zhao Y."/>
            <person name="Jiang S."/>
        </authorList>
    </citation>
    <scope>NUCLEOTIDE SEQUENCE [LARGE SCALE GENOMIC DNA]</scope>
    <source>
        <strain evidence="2">S2</strain>
        <tissue evidence="2">Leaf</tissue>
    </source>
</reference>
<feature type="region of interest" description="Disordered" evidence="1">
    <location>
        <begin position="118"/>
        <end position="141"/>
    </location>
</feature>
<dbReference type="OrthoDB" id="10558645at2759"/>
<dbReference type="AlphaFoldDB" id="A0A5N5HKS4"/>
<evidence type="ECO:0000256" key="1">
    <source>
        <dbReference type="SAM" id="MobiDB-lite"/>
    </source>
</evidence>
<sequence>MENFFEIGHKDGVGQLRSRYSLFDASSKGDHKWARDTLKINGEWESDSSLELRFPTKFIDGKRKCKSPWAFLLSNVSGAIARWEKGGLPPMENIKWIKEEQLSYLIVVVEHVASKGGKKRSSSLVQESPAETKLKTSSAACGGTTTAKKCIIKLSSTTTVDNGRGARES</sequence>
<evidence type="ECO:0000313" key="2">
    <source>
        <dbReference type="EMBL" id="KAB2626140.1"/>
    </source>
</evidence>
<proteinExistence type="predicted"/>
<reference evidence="3" key="2">
    <citation type="submission" date="2019-10" db="EMBL/GenBank/DDBJ databases">
        <title>A de novo genome assembly of a pear dwarfing rootstock.</title>
        <authorList>
            <person name="Wang F."/>
            <person name="Wang J."/>
            <person name="Li S."/>
            <person name="Zhang Y."/>
            <person name="Fang M."/>
            <person name="Ma L."/>
            <person name="Zhao Y."/>
            <person name="Jiang S."/>
        </authorList>
    </citation>
    <scope>NUCLEOTIDE SEQUENCE [LARGE SCALE GENOMIC DNA]</scope>
</reference>
<reference evidence="2 3" key="1">
    <citation type="submission" date="2019-09" db="EMBL/GenBank/DDBJ databases">
        <authorList>
            <person name="Ou C."/>
        </authorList>
    </citation>
    <scope>NUCLEOTIDE SEQUENCE [LARGE SCALE GENOMIC DNA]</scope>
    <source>
        <strain evidence="2">S2</strain>
        <tissue evidence="2">Leaf</tissue>
    </source>
</reference>
<dbReference type="Proteomes" id="UP000327157">
    <property type="component" value="Chromosome 16"/>
</dbReference>
<dbReference type="EMBL" id="SMOL01000160">
    <property type="protein sequence ID" value="KAB2626140.1"/>
    <property type="molecule type" value="Genomic_DNA"/>
</dbReference>
<protein>
    <submittedName>
        <fullName evidence="2">Glucose-6-phosphate 1-epimerase</fullName>
    </submittedName>
</protein>
<comment type="caution">
    <text evidence="2">The sequence shown here is derived from an EMBL/GenBank/DDBJ whole genome shotgun (WGS) entry which is preliminary data.</text>
</comment>
<keyword evidence="3" id="KW-1185">Reference proteome</keyword>
<evidence type="ECO:0000313" key="3">
    <source>
        <dbReference type="Proteomes" id="UP000327157"/>
    </source>
</evidence>
<organism evidence="2 3">
    <name type="scientific">Pyrus ussuriensis x Pyrus communis</name>
    <dbReference type="NCBI Taxonomy" id="2448454"/>
    <lineage>
        <taxon>Eukaryota</taxon>
        <taxon>Viridiplantae</taxon>
        <taxon>Streptophyta</taxon>
        <taxon>Embryophyta</taxon>
        <taxon>Tracheophyta</taxon>
        <taxon>Spermatophyta</taxon>
        <taxon>Magnoliopsida</taxon>
        <taxon>eudicotyledons</taxon>
        <taxon>Gunneridae</taxon>
        <taxon>Pentapetalae</taxon>
        <taxon>rosids</taxon>
        <taxon>fabids</taxon>
        <taxon>Rosales</taxon>
        <taxon>Rosaceae</taxon>
        <taxon>Amygdaloideae</taxon>
        <taxon>Maleae</taxon>
        <taxon>Pyrus</taxon>
    </lineage>
</organism>